<evidence type="ECO:0000313" key="3">
    <source>
        <dbReference type="Proteomes" id="UP000198345"/>
    </source>
</evidence>
<keyword evidence="1" id="KW-1133">Transmembrane helix</keyword>
<feature type="transmembrane region" description="Helical" evidence="1">
    <location>
        <begin position="78"/>
        <end position="100"/>
    </location>
</feature>
<dbReference type="Proteomes" id="UP000198345">
    <property type="component" value="Unassembled WGS sequence"/>
</dbReference>
<evidence type="ECO:0000313" key="2">
    <source>
        <dbReference type="EMBL" id="OXA91681.1"/>
    </source>
</evidence>
<feature type="transmembrane region" description="Helical" evidence="1">
    <location>
        <begin position="43"/>
        <end position="66"/>
    </location>
</feature>
<reference evidence="2 3" key="1">
    <citation type="submission" date="2016-11" db="EMBL/GenBank/DDBJ databases">
        <title>Whole genomes of Flavobacteriaceae.</title>
        <authorList>
            <person name="Stine C."/>
            <person name="Li C."/>
            <person name="Tadesse D."/>
        </authorList>
    </citation>
    <scope>NUCLEOTIDE SEQUENCE [LARGE SCALE GENOMIC DNA]</scope>
    <source>
        <strain evidence="2 3">DSM 18292</strain>
    </source>
</reference>
<keyword evidence="1" id="KW-0812">Transmembrane</keyword>
<sequence>MDNIRFNKLQKRALIICGIFIAGMIFGYISGRYRFHEFRILYHFLWMSNYILVLFSFVCGILNAIFVSKENYNWKTKLLWGSISLLPVLSFIIMIAFVILS</sequence>
<comment type="caution">
    <text evidence="2">The sequence shown here is derived from an EMBL/GenBank/DDBJ whole genome shotgun (WGS) entry which is preliminary data.</text>
</comment>
<organism evidence="2 3">
    <name type="scientific">Flavobacterium hercynium</name>
    <dbReference type="NCBI Taxonomy" id="387094"/>
    <lineage>
        <taxon>Bacteria</taxon>
        <taxon>Pseudomonadati</taxon>
        <taxon>Bacteroidota</taxon>
        <taxon>Flavobacteriia</taxon>
        <taxon>Flavobacteriales</taxon>
        <taxon>Flavobacteriaceae</taxon>
        <taxon>Flavobacterium</taxon>
    </lineage>
</organism>
<keyword evidence="3" id="KW-1185">Reference proteome</keyword>
<dbReference type="AlphaFoldDB" id="A0A226HDG9"/>
<dbReference type="EMBL" id="MUGW01000021">
    <property type="protein sequence ID" value="OXA91681.1"/>
    <property type="molecule type" value="Genomic_DNA"/>
</dbReference>
<protein>
    <submittedName>
        <fullName evidence="2">Uncharacterized protein</fullName>
    </submittedName>
</protein>
<keyword evidence="1" id="KW-0472">Membrane</keyword>
<gene>
    <name evidence="2" type="ORF">B0A66_11100</name>
</gene>
<proteinExistence type="predicted"/>
<feature type="transmembrane region" description="Helical" evidence="1">
    <location>
        <begin position="12"/>
        <end position="31"/>
    </location>
</feature>
<name>A0A226HDG9_9FLAO</name>
<evidence type="ECO:0000256" key="1">
    <source>
        <dbReference type="SAM" id="Phobius"/>
    </source>
</evidence>
<accession>A0A226HDG9</accession>